<accession>A0A5A7ZNQ1</accession>
<organism evidence="2 3">
    <name type="scientific">Streptococcus sanguinis</name>
    <dbReference type="NCBI Taxonomy" id="1305"/>
    <lineage>
        <taxon>Bacteria</taxon>
        <taxon>Bacillati</taxon>
        <taxon>Bacillota</taxon>
        <taxon>Bacilli</taxon>
        <taxon>Lactobacillales</taxon>
        <taxon>Streptococcaceae</taxon>
        <taxon>Streptococcus</taxon>
    </lineage>
</organism>
<reference evidence="2 3" key="1">
    <citation type="submission" date="2019-06" db="EMBL/GenBank/DDBJ databases">
        <title>Genome sequence and analysis of a MDR-Streptococcus sanguis isolated from throat swab of children with scarlet fever from Hangzhou,China.</title>
        <authorList>
            <person name="Huang Y."/>
            <person name="Xie L."/>
            <person name="Liu W."/>
        </authorList>
    </citation>
    <scope>NUCLEOTIDE SEQUENCE [LARGE SCALE GENOMIC DNA]</scope>
    <source>
        <strain evidence="2 3">S28</strain>
    </source>
</reference>
<gene>
    <name evidence="2" type="ORF">FKX92_05990</name>
</gene>
<sequence length="100" mass="11477">MLGKPNQLLPKSDNVQKKQPLNQMRKIDRAEINRDKTVIGITEKAGQDLGRQNSNHCYPKTDMARKDQRQKEAGRTNDIVGFIVKQLVAAFFFFHIHTLS</sequence>
<evidence type="ECO:0000313" key="2">
    <source>
        <dbReference type="EMBL" id="KAA0117634.1"/>
    </source>
</evidence>
<dbReference type="EMBL" id="VIBR01000002">
    <property type="protein sequence ID" value="KAA0117634.1"/>
    <property type="molecule type" value="Genomic_DNA"/>
</dbReference>
<comment type="caution">
    <text evidence="2">The sequence shown here is derived from an EMBL/GenBank/DDBJ whole genome shotgun (WGS) entry which is preliminary data.</text>
</comment>
<evidence type="ECO:0000256" key="1">
    <source>
        <dbReference type="SAM" id="MobiDB-lite"/>
    </source>
</evidence>
<feature type="region of interest" description="Disordered" evidence="1">
    <location>
        <begin position="50"/>
        <end position="72"/>
    </location>
</feature>
<dbReference type="Proteomes" id="UP000324105">
    <property type="component" value="Unassembled WGS sequence"/>
</dbReference>
<dbReference type="AlphaFoldDB" id="A0A5A7ZNQ1"/>
<name>A0A5A7ZNQ1_STRSA</name>
<feature type="compositionally biased region" description="Basic and acidic residues" evidence="1">
    <location>
        <begin position="62"/>
        <end position="72"/>
    </location>
</feature>
<feature type="region of interest" description="Disordered" evidence="1">
    <location>
        <begin position="1"/>
        <end position="20"/>
    </location>
</feature>
<proteinExistence type="predicted"/>
<evidence type="ECO:0000313" key="3">
    <source>
        <dbReference type="Proteomes" id="UP000324105"/>
    </source>
</evidence>
<protein>
    <submittedName>
        <fullName evidence="2">Uncharacterized protein</fullName>
    </submittedName>
</protein>